<dbReference type="GO" id="GO:0006506">
    <property type="term" value="P:GPI anchor biosynthetic process"/>
    <property type="evidence" value="ECO:0007669"/>
    <property type="project" value="TreeGrafter"/>
</dbReference>
<feature type="transmembrane region" description="Helical" evidence="1">
    <location>
        <begin position="208"/>
        <end position="229"/>
    </location>
</feature>
<evidence type="ECO:0000259" key="2">
    <source>
        <dbReference type="Pfam" id="PF10277"/>
    </source>
</evidence>
<feature type="transmembrane region" description="Helical" evidence="1">
    <location>
        <begin position="377"/>
        <end position="400"/>
    </location>
</feature>
<keyword evidence="1" id="KW-1133">Transmembrane helix</keyword>
<dbReference type="WBParaSite" id="TCONS_00016250.p1">
    <property type="protein sequence ID" value="TCONS_00016250.p1"/>
    <property type="gene ID" value="XLOC_010775"/>
</dbReference>
<dbReference type="InterPro" id="IPR039545">
    <property type="entry name" value="PGAP2"/>
</dbReference>
<evidence type="ECO:0000313" key="3">
    <source>
        <dbReference type="Proteomes" id="UP000035681"/>
    </source>
</evidence>
<keyword evidence="1" id="KW-0812">Transmembrane</keyword>
<protein>
    <submittedName>
        <fullName evidence="4">Post-GPI attachment to proteins factor 2</fullName>
    </submittedName>
</protein>
<sequence>IQVSSSFNENNSINCIKKIDNNRIYTDGITKYTEIIRLTPLIVFIAGIVPPLVGSITSISLALLFHNADISNYNWQCGRALLPSLSRIINLPVERVFWQILILMHVPLRFLEISVQTERYARFENIINGKSKLHYLLVKTYTISGLLELVFITFLSVIGERENAQLHVICFYLFGTSGIIFMITNTILHRRTLYYCKPHGISSYYSKIIFLTIYCTIAPIMIMSFYFYFKKCTKYAYEIFAICEYFEVIVNILFHSTAYWDIKEKIVLCTRYVEKYINEPQKIFPFDEKNCHKENLIIKDDSDLILKFKDAEKNINFYCLGGIFHVLPTTKVIFMFQSAIIFAYIVSNFPCSLFLFIFFIILCLSTIYSFYTCYDYFLIPLLSLLLTVHIILLYLGLSVSTLTISNIYGKHVLNDYFFGFIINNFIVRKFLSNSSLFNFSQIIIYIFISGIYLWQFITTWNCMKFFKIVKYHPTYCAVSMPPAYLSQLSITTMNSKINSLTSISVIGNNTSENDTFYMYKSNFNGYKNEIDQLDKESEKFYKSLIDINLL</sequence>
<feature type="domain" description="CWH43-like N-terminal" evidence="2">
    <location>
        <begin position="42"/>
        <end position="264"/>
    </location>
</feature>
<evidence type="ECO:0000313" key="4">
    <source>
        <dbReference type="WBParaSite" id="TCONS_00016250.p1"/>
    </source>
</evidence>
<keyword evidence="1" id="KW-0472">Membrane</keyword>
<feature type="transmembrane region" description="Helical" evidence="1">
    <location>
        <begin position="136"/>
        <end position="158"/>
    </location>
</feature>
<dbReference type="InterPro" id="IPR019402">
    <property type="entry name" value="CWH43_N"/>
</dbReference>
<dbReference type="Proteomes" id="UP000035681">
    <property type="component" value="Unplaced"/>
</dbReference>
<organism evidence="3 4">
    <name type="scientific">Strongyloides stercoralis</name>
    <name type="common">Threadworm</name>
    <dbReference type="NCBI Taxonomy" id="6248"/>
    <lineage>
        <taxon>Eukaryota</taxon>
        <taxon>Metazoa</taxon>
        <taxon>Ecdysozoa</taxon>
        <taxon>Nematoda</taxon>
        <taxon>Chromadorea</taxon>
        <taxon>Rhabditida</taxon>
        <taxon>Tylenchina</taxon>
        <taxon>Panagrolaimomorpha</taxon>
        <taxon>Strongyloidoidea</taxon>
        <taxon>Strongyloididae</taxon>
        <taxon>Strongyloides</taxon>
    </lineage>
</organism>
<proteinExistence type="predicted"/>
<reference evidence="4" key="1">
    <citation type="submission" date="2024-02" db="UniProtKB">
        <authorList>
            <consortium name="WormBaseParasite"/>
        </authorList>
    </citation>
    <scope>IDENTIFICATION</scope>
</reference>
<keyword evidence="3" id="KW-1185">Reference proteome</keyword>
<feature type="transmembrane region" description="Helical" evidence="1">
    <location>
        <begin position="164"/>
        <end position="188"/>
    </location>
</feature>
<dbReference type="PANTHER" id="PTHR12892:SF9">
    <property type="entry name" value="POST-GPI ATTACHMENT TO PROTEINS FACTOR 2-LIKE"/>
    <property type="match status" value="1"/>
</dbReference>
<dbReference type="GO" id="GO:0005789">
    <property type="term" value="C:endoplasmic reticulum membrane"/>
    <property type="evidence" value="ECO:0007669"/>
    <property type="project" value="TreeGrafter"/>
</dbReference>
<dbReference type="PANTHER" id="PTHR12892">
    <property type="entry name" value="FGF RECEPTOR ACTIVATING PROTEIN 1"/>
    <property type="match status" value="1"/>
</dbReference>
<feature type="transmembrane region" description="Helical" evidence="1">
    <location>
        <begin position="341"/>
        <end position="371"/>
    </location>
</feature>
<dbReference type="GO" id="GO:0000139">
    <property type="term" value="C:Golgi membrane"/>
    <property type="evidence" value="ECO:0007669"/>
    <property type="project" value="InterPro"/>
</dbReference>
<name>A0AAF5DNY6_STRER</name>
<dbReference type="AlphaFoldDB" id="A0AAF5DNY6"/>
<dbReference type="Pfam" id="PF10277">
    <property type="entry name" value="Frag1"/>
    <property type="match status" value="1"/>
</dbReference>
<accession>A0AAF5DNY6</accession>
<feature type="transmembrane region" description="Helical" evidence="1">
    <location>
        <begin position="437"/>
        <end position="457"/>
    </location>
</feature>
<evidence type="ECO:0000256" key="1">
    <source>
        <dbReference type="SAM" id="Phobius"/>
    </source>
</evidence>
<feature type="transmembrane region" description="Helical" evidence="1">
    <location>
        <begin position="41"/>
        <end position="65"/>
    </location>
</feature>